<dbReference type="InterPro" id="IPR003317">
    <property type="entry name" value="Cyt-d_oxidase_su2"/>
</dbReference>
<dbReference type="EMBL" id="LUGM01000002">
    <property type="protein sequence ID" value="KYH14817.1"/>
    <property type="molecule type" value="Genomic_DNA"/>
</dbReference>
<evidence type="ECO:0000256" key="4">
    <source>
        <dbReference type="ARBA" id="ARBA00022692"/>
    </source>
</evidence>
<dbReference type="GO" id="GO:0005886">
    <property type="term" value="C:plasma membrane"/>
    <property type="evidence" value="ECO:0007669"/>
    <property type="project" value="UniProtKB-SubCell"/>
</dbReference>
<feature type="transmembrane region" description="Helical" evidence="7">
    <location>
        <begin position="261"/>
        <end position="280"/>
    </location>
</feature>
<sequence>MIFSYIGIIVLWLFLFCYIIIASIDFGAGFFALHAKITNQDKKLNHLISRYLNPVWEVTNVFFVFFFVGMVGFFPDSALYFGTVLLVPASIALVLLSIRGAFYAFENYGQDSKLPWLVLYGLTGLFIPASLATAMTISEGGYITKHGSSFDLNWTELLLSPFSWSVVFLAVITVLYISSGFLTFYADRAKDTRAYKLLRYWFLFWGPPMIAISLFVFLSLRIQNEGHFLSAVLNYWWLFLLSLICFIIAMLLTLIKKAHGWAFIMVILQMAFAFFGYGASKLPYIFYPQVQFEHAVVNDSMAMALTIAFICGLLLLVPSLILLLKLFVFDKEYVEGKKSQY</sequence>
<accession>A0A151A663</accession>
<comment type="similarity">
    <text evidence="2">Belongs to the cytochrome ubiquinol oxidase subunit 2 family.</text>
</comment>
<evidence type="ECO:0000313" key="9">
    <source>
        <dbReference type="Proteomes" id="UP000075418"/>
    </source>
</evidence>
<feature type="transmembrane region" description="Helical" evidence="7">
    <location>
        <begin position="234"/>
        <end position="254"/>
    </location>
</feature>
<feature type="transmembrane region" description="Helical" evidence="7">
    <location>
        <begin position="162"/>
        <end position="186"/>
    </location>
</feature>
<feature type="transmembrane region" description="Helical" evidence="7">
    <location>
        <begin position="300"/>
        <end position="328"/>
    </location>
</feature>
<proteinExistence type="inferred from homology"/>
<evidence type="ECO:0000256" key="5">
    <source>
        <dbReference type="ARBA" id="ARBA00022989"/>
    </source>
</evidence>
<feature type="transmembrane region" description="Helical" evidence="7">
    <location>
        <begin position="80"/>
        <end position="105"/>
    </location>
</feature>
<gene>
    <name evidence="8" type="ORF">A0131_08510</name>
</gene>
<dbReference type="AlphaFoldDB" id="A0A151A663"/>
<keyword evidence="6 7" id="KW-0472">Membrane</keyword>
<evidence type="ECO:0000256" key="1">
    <source>
        <dbReference type="ARBA" id="ARBA00004651"/>
    </source>
</evidence>
<keyword evidence="3" id="KW-1003">Cell membrane</keyword>
<keyword evidence="5 7" id="KW-1133">Transmembrane helix</keyword>
<evidence type="ECO:0000313" key="8">
    <source>
        <dbReference type="EMBL" id="KYH14817.1"/>
    </source>
</evidence>
<evidence type="ECO:0000256" key="2">
    <source>
        <dbReference type="ARBA" id="ARBA00007543"/>
    </source>
</evidence>
<feature type="transmembrane region" description="Helical" evidence="7">
    <location>
        <begin position="6"/>
        <end position="33"/>
    </location>
</feature>
<reference evidence="8 9" key="1">
    <citation type="submission" date="2016-02" db="EMBL/GenBank/DDBJ databases">
        <title>Draft genome sequence of hydrocarbon degrading Staphylococcus saprophyticus Strain CNV2, isolated from crude-oil contaminated soil from Noonmati Oil Refinery, Guwahati, Assam, India.</title>
        <authorList>
            <person name="Mukherjee A."/>
            <person name="Chettri B."/>
            <person name="Langpoklakpam J."/>
            <person name="Singh A.K."/>
            <person name="Chattopadhyay D.J."/>
        </authorList>
    </citation>
    <scope>NUCLEOTIDE SEQUENCE [LARGE SCALE GENOMIC DNA]</scope>
    <source>
        <strain evidence="8 9">CNV2</strain>
    </source>
</reference>
<dbReference type="RefSeq" id="WP_061854975.1">
    <property type="nucleotide sequence ID" value="NZ_JAIEWX010000001.1"/>
</dbReference>
<name>A0A151A663_9STAP</name>
<feature type="transmembrane region" description="Helical" evidence="7">
    <location>
        <begin position="54"/>
        <end position="74"/>
    </location>
</feature>
<comment type="caution">
    <text evidence="8">The sequence shown here is derived from an EMBL/GenBank/DDBJ whole genome shotgun (WGS) entry which is preliminary data.</text>
</comment>
<protein>
    <submittedName>
        <fullName evidence="8">Cytochrome D ubiquinol oxidase subunit II</fullName>
    </submittedName>
</protein>
<evidence type="ECO:0000256" key="6">
    <source>
        <dbReference type="ARBA" id="ARBA00023136"/>
    </source>
</evidence>
<evidence type="ECO:0000256" key="3">
    <source>
        <dbReference type="ARBA" id="ARBA00022475"/>
    </source>
</evidence>
<comment type="subcellular location">
    <subcellularLocation>
        <location evidence="1">Cell membrane</location>
        <topology evidence="1">Multi-pass membrane protein</topology>
    </subcellularLocation>
</comment>
<dbReference type="Pfam" id="PF02322">
    <property type="entry name" value="Cyt_bd_oxida_II"/>
    <property type="match status" value="1"/>
</dbReference>
<feature type="transmembrane region" description="Helical" evidence="7">
    <location>
        <begin position="198"/>
        <end position="222"/>
    </location>
</feature>
<evidence type="ECO:0000256" key="7">
    <source>
        <dbReference type="SAM" id="Phobius"/>
    </source>
</evidence>
<feature type="transmembrane region" description="Helical" evidence="7">
    <location>
        <begin position="117"/>
        <end position="142"/>
    </location>
</feature>
<keyword evidence="4 7" id="KW-0812">Transmembrane</keyword>
<dbReference type="Proteomes" id="UP000075418">
    <property type="component" value="Unassembled WGS sequence"/>
</dbReference>
<organism evidence="8 9">
    <name type="scientific">Staphylococcus kloosii</name>
    <dbReference type="NCBI Taxonomy" id="29384"/>
    <lineage>
        <taxon>Bacteria</taxon>
        <taxon>Bacillati</taxon>
        <taxon>Bacillota</taxon>
        <taxon>Bacilli</taxon>
        <taxon>Bacillales</taxon>
        <taxon>Staphylococcaceae</taxon>
        <taxon>Staphylococcus</taxon>
    </lineage>
</organism>